<dbReference type="AlphaFoldDB" id="A0A060SWX1"/>
<evidence type="ECO:0000313" key="2">
    <source>
        <dbReference type="EMBL" id="CDO77023.1"/>
    </source>
</evidence>
<dbReference type="InterPro" id="IPR027417">
    <property type="entry name" value="P-loop_NTPase"/>
</dbReference>
<protein>
    <recommendedName>
        <fullName evidence="4">Helicase C-terminal domain-containing protein</fullName>
    </recommendedName>
</protein>
<dbReference type="OrthoDB" id="2757804at2759"/>
<reference evidence="2" key="1">
    <citation type="submission" date="2014-01" db="EMBL/GenBank/DDBJ databases">
        <title>The genome of the white-rot fungus Pycnoporus cinnabarinus: a basidiomycete model with a versatile arsenal for lignocellulosic biomass breakdown.</title>
        <authorList>
            <person name="Levasseur A."/>
            <person name="Lomascolo A."/>
            <person name="Ruiz-Duenas F.J."/>
            <person name="Uzan E."/>
            <person name="Piumi F."/>
            <person name="Kues U."/>
            <person name="Ram A.F.J."/>
            <person name="Murat C."/>
            <person name="Haon M."/>
            <person name="Benoit I."/>
            <person name="Arfi Y."/>
            <person name="Chevret D."/>
            <person name="Drula E."/>
            <person name="Kwon M.J."/>
            <person name="Gouret P."/>
            <person name="Lesage-Meessen L."/>
            <person name="Lombard V."/>
            <person name="Mariette J."/>
            <person name="Noirot C."/>
            <person name="Park J."/>
            <person name="Patyshakuliyeva A."/>
            <person name="Wieneger R.A.B."/>
            <person name="Wosten H.A.B."/>
            <person name="Martin F."/>
            <person name="Coutinho P.M."/>
            <person name="de Vries R."/>
            <person name="Martinez A.T."/>
            <person name="Klopp C."/>
            <person name="Pontarotti P."/>
            <person name="Henrissat B."/>
            <person name="Record E."/>
        </authorList>
    </citation>
    <scope>NUCLEOTIDE SEQUENCE [LARGE SCALE GENOMIC DNA]</scope>
    <source>
        <strain evidence="2">BRFM137</strain>
    </source>
</reference>
<sequence length="400" mass="44268">MGVDIADVEVVVQWRLTCSLDTLWQRLGRAARGPGREAVAILLIEPKYFDEERQAAASRADKRKEKRRETEAGKAVAVEQRKRKRAETQSASSGNPTEIPRTEGSQLEASGSEASAPAALSQYQQLRVLYRTEGGTGREHASTKKAKTRTVDGDGLSPELDNIINAATRPFKCYRVPIMAFYENDTVGGWCPTTVSACRGTAVVPAHPIFAFLAAIPSAERNSAPRASHIDPKKYPMDAQFYKLRATLHDFRRSEMLTKYGQPALESLGTGFIMGDETLSRIADCARARKLKTVEDLYRESKWHLSWKLGTRVLELVTEFYPPPQPSGHETMESNSLTARQAPNGENSTGIPPGSRQVALRRCGACGELGHTTELPPYQPAKAFQQAKELLMSFSLYLKR</sequence>
<keyword evidence="3" id="KW-1185">Reference proteome</keyword>
<organism evidence="2 3">
    <name type="scientific">Pycnoporus cinnabarinus</name>
    <name type="common">Cinnabar-red polypore</name>
    <name type="synonym">Trametes cinnabarina</name>
    <dbReference type="NCBI Taxonomy" id="5643"/>
    <lineage>
        <taxon>Eukaryota</taxon>
        <taxon>Fungi</taxon>
        <taxon>Dikarya</taxon>
        <taxon>Basidiomycota</taxon>
        <taxon>Agaricomycotina</taxon>
        <taxon>Agaricomycetes</taxon>
        <taxon>Polyporales</taxon>
        <taxon>Polyporaceae</taxon>
        <taxon>Trametes</taxon>
    </lineage>
</organism>
<dbReference type="SUPFAM" id="SSF52540">
    <property type="entry name" value="P-loop containing nucleoside triphosphate hydrolases"/>
    <property type="match status" value="1"/>
</dbReference>
<dbReference type="Proteomes" id="UP000029665">
    <property type="component" value="Unassembled WGS sequence"/>
</dbReference>
<feature type="compositionally biased region" description="Basic and acidic residues" evidence="1">
    <location>
        <begin position="53"/>
        <end position="72"/>
    </location>
</feature>
<dbReference type="EMBL" id="CCBP010000436">
    <property type="protein sequence ID" value="CDO77023.1"/>
    <property type="molecule type" value="Genomic_DNA"/>
</dbReference>
<evidence type="ECO:0000313" key="3">
    <source>
        <dbReference type="Proteomes" id="UP000029665"/>
    </source>
</evidence>
<gene>
    <name evidence="2" type="ORF">BN946_scf184380.g9</name>
</gene>
<name>A0A060SWX1_PYCCI</name>
<feature type="region of interest" description="Disordered" evidence="1">
    <location>
        <begin position="324"/>
        <end position="356"/>
    </location>
</feature>
<evidence type="ECO:0008006" key="4">
    <source>
        <dbReference type="Google" id="ProtNLM"/>
    </source>
</evidence>
<feature type="compositionally biased region" description="Polar residues" evidence="1">
    <location>
        <begin position="333"/>
        <end position="350"/>
    </location>
</feature>
<feature type="region of interest" description="Disordered" evidence="1">
    <location>
        <begin position="133"/>
        <end position="153"/>
    </location>
</feature>
<dbReference type="HOGENOM" id="CLU_058572_1_1_1"/>
<evidence type="ECO:0000256" key="1">
    <source>
        <dbReference type="SAM" id="MobiDB-lite"/>
    </source>
</evidence>
<comment type="caution">
    <text evidence="2">The sequence shown here is derived from an EMBL/GenBank/DDBJ whole genome shotgun (WGS) entry which is preliminary data.</text>
</comment>
<dbReference type="OMA" id="GHETMES"/>
<accession>A0A060SWX1</accession>
<feature type="region of interest" description="Disordered" evidence="1">
    <location>
        <begin position="53"/>
        <end position="119"/>
    </location>
</feature>
<proteinExistence type="predicted"/>
<dbReference type="Gene3D" id="3.40.50.300">
    <property type="entry name" value="P-loop containing nucleotide triphosphate hydrolases"/>
    <property type="match status" value="1"/>
</dbReference>
<dbReference type="STRING" id="5643.A0A060SWX1"/>
<feature type="compositionally biased region" description="Low complexity" evidence="1">
    <location>
        <begin position="107"/>
        <end position="119"/>
    </location>
</feature>